<reference evidence="2" key="1">
    <citation type="submission" date="2018-08" db="EMBL/GenBank/DDBJ databases">
        <authorList>
            <consortium name="GenomeTrakr network: Whole genome sequencing for foodborne pathogen traceback"/>
        </authorList>
    </citation>
    <scope>NUCLEOTIDE SEQUENCE [LARGE SCALE GENOMIC DNA]</scope>
    <source>
        <strain evidence="2">CFSAN034428</strain>
    </source>
</reference>
<dbReference type="SUPFAM" id="SSF46955">
    <property type="entry name" value="Putative DNA-binding domain"/>
    <property type="match status" value="1"/>
</dbReference>
<protein>
    <submittedName>
        <fullName evidence="2">Helix-turn-helix domain-containing protein</fullName>
    </submittedName>
</protein>
<evidence type="ECO:0000259" key="1">
    <source>
        <dbReference type="Pfam" id="PF12728"/>
    </source>
</evidence>
<dbReference type="Gene3D" id="1.10.238.160">
    <property type="match status" value="1"/>
</dbReference>
<sequence>MEKHAEKLYKIKEVCNLLGMHRATLYRKIASGEIDPPVKDGCRMTRFLESSIIKYQEAIKSRSQA</sequence>
<dbReference type="InterPro" id="IPR009061">
    <property type="entry name" value="DNA-bd_dom_put_sf"/>
</dbReference>
<proteinExistence type="predicted"/>
<comment type="caution">
    <text evidence="2">The sequence shown here is derived from an EMBL/GenBank/DDBJ whole genome shotgun (WGS) entry which is preliminary data.</text>
</comment>
<dbReference type="InterPro" id="IPR041657">
    <property type="entry name" value="HTH_17"/>
</dbReference>
<accession>A0A402TQ65</accession>
<feature type="domain" description="Helix-turn-helix" evidence="1">
    <location>
        <begin position="8"/>
        <end position="58"/>
    </location>
</feature>
<dbReference type="EMBL" id="RSTU01000026">
    <property type="protein sequence ID" value="MIT93092.1"/>
    <property type="molecule type" value="Genomic_DNA"/>
</dbReference>
<dbReference type="AlphaFoldDB" id="A0A402TQ65"/>
<organism evidence="2">
    <name type="scientific">Salmonella enterica</name>
    <name type="common">Salmonella choleraesuis</name>
    <dbReference type="NCBI Taxonomy" id="28901"/>
    <lineage>
        <taxon>Bacteria</taxon>
        <taxon>Pseudomonadati</taxon>
        <taxon>Pseudomonadota</taxon>
        <taxon>Gammaproteobacteria</taxon>
        <taxon>Enterobacterales</taxon>
        <taxon>Enterobacteriaceae</taxon>
        <taxon>Salmonella</taxon>
    </lineage>
</organism>
<gene>
    <name evidence="2" type="ORF">ATP91_22900</name>
</gene>
<name>A0A402TQ65_SALER</name>
<evidence type="ECO:0000313" key="2">
    <source>
        <dbReference type="EMBL" id="MIT93092.1"/>
    </source>
</evidence>
<dbReference type="Proteomes" id="UP000839515">
    <property type="component" value="Unassembled WGS sequence"/>
</dbReference>
<dbReference type="Pfam" id="PF12728">
    <property type="entry name" value="HTH_17"/>
    <property type="match status" value="1"/>
</dbReference>